<dbReference type="EMBL" id="LVEP01000035">
    <property type="protein sequence ID" value="OCB75202.1"/>
    <property type="molecule type" value="Genomic_DNA"/>
</dbReference>
<keyword evidence="8" id="KW-1185">Reference proteome</keyword>
<feature type="chain" id="PRO_5008624983" evidence="5">
    <location>
        <begin position="27"/>
        <end position="165"/>
    </location>
</feature>
<dbReference type="AlphaFoldDB" id="A0A1B9DZS7"/>
<dbReference type="InterPro" id="IPR038765">
    <property type="entry name" value="Papain-like_cys_pep_sf"/>
</dbReference>
<feature type="signal peptide" evidence="5">
    <location>
        <begin position="1"/>
        <end position="26"/>
    </location>
</feature>
<dbReference type="OrthoDB" id="9807055at2"/>
<evidence type="ECO:0000313" key="8">
    <source>
        <dbReference type="Proteomes" id="UP000093510"/>
    </source>
</evidence>
<dbReference type="PANTHER" id="PTHR47053:SF1">
    <property type="entry name" value="MUREIN DD-ENDOPEPTIDASE MEPH-RELATED"/>
    <property type="match status" value="1"/>
</dbReference>
<organism evidence="7 8">
    <name type="scientific">Flavobacterium crassostreae</name>
    <dbReference type="NCBI Taxonomy" id="1763534"/>
    <lineage>
        <taxon>Bacteria</taxon>
        <taxon>Pseudomonadati</taxon>
        <taxon>Bacteroidota</taxon>
        <taxon>Flavobacteriia</taxon>
        <taxon>Flavobacteriales</taxon>
        <taxon>Flavobacteriaceae</taxon>
        <taxon>Flavobacterium</taxon>
    </lineage>
</organism>
<evidence type="ECO:0000256" key="4">
    <source>
        <dbReference type="ARBA" id="ARBA00022807"/>
    </source>
</evidence>
<evidence type="ECO:0000256" key="3">
    <source>
        <dbReference type="ARBA" id="ARBA00022801"/>
    </source>
</evidence>
<dbReference type="InterPro" id="IPR051202">
    <property type="entry name" value="Peptidase_C40"/>
</dbReference>
<dbReference type="RefSeq" id="WP_066335388.1">
    <property type="nucleotide sequence ID" value="NZ_CP017688.1"/>
</dbReference>
<sequence>MKTVFYCIAILVFFSACKSNTGIANANSKKKEKTNSGLAESIVASALQNLGIGYKTAGTTKAGYDCSGLVFTVYGNHNIQLPRTSLQQSKTGLFLGTDISKAKKGDLIFFRTNNQSPINHVGIVTAVEDQELIFVHSSTSKGVILSSTKQPYYKKTFAQVNRVVF</sequence>
<reference evidence="7 8" key="1">
    <citation type="submission" date="2016-03" db="EMBL/GenBank/DDBJ databases">
        <authorList>
            <person name="Ploux O."/>
        </authorList>
    </citation>
    <scope>NUCLEOTIDE SEQUENCE [LARGE SCALE GENOMIC DNA]</scope>
    <source>
        <strain evidence="7 8">LPB0076</strain>
    </source>
</reference>
<evidence type="ECO:0000256" key="2">
    <source>
        <dbReference type="ARBA" id="ARBA00022670"/>
    </source>
</evidence>
<accession>A0A1B9DZS7</accession>
<dbReference type="Proteomes" id="UP000093510">
    <property type="component" value="Unassembled WGS sequence"/>
</dbReference>
<evidence type="ECO:0000256" key="1">
    <source>
        <dbReference type="ARBA" id="ARBA00007074"/>
    </source>
</evidence>
<evidence type="ECO:0000313" key="7">
    <source>
        <dbReference type="EMBL" id="OCB75202.1"/>
    </source>
</evidence>
<keyword evidence="2" id="KW-0645">Protease</keyword>
<protein>
    <submittedName>
        <fullName evidence="7">Glycoside hydrolase</fullName>
    </submittedName>
</protein>
<evidence type="ECO:0000259" key="6">
    <source>
        <dbReference type="PROSITE" id="PS51935"/>
    </source>
</evidence>
<evidence type="ECO:0000256" key="5">
    <source>
        <dbReference type="SAM" id="SignalP"/>
    </source>
</evidence>
<dbReference type="Gene3D" id="3.90.1720.10">
    <property type="entry name" value="endopeptidase domain like (from Nostoc punctiforme)"/>
    <property type="match status" value="1"/>
</dbReference>
<comment type="caution">
    <text evidence="7">The sequence shown here is derived from an EMBL/GenBank/DDBJ whole genome shotgun (WGS) entry which is preliminary data.</text>
</comment>
<dbReference type="PANTHER" id="PTHR47053">
    <property type="entry name" value="MUREIN DD-ENDOPEPTIDASE MEPH-RELATED"/>
    <property type="match status" value="1"/>
</dbReference>
<dbReference type="InterPro" id="IPR000064">
    <property type="entry name" value="NLP_P60_dom"/>
</dbReference>
<dbReference type="SUPFAM" id="SSF54001">
    <property type="entry name" value="Cysteine proteinases"/>
    <property type="match status" value="1"/>
</dbReference>
<dbReference type="STRING" id="1763534.GCA_001831475_00423"/>
<keyword evidence="4" id="KW-0788">Thiol protease</keyword>
<keyword evidence="5" id="KW-0732">Signal</keyword>
<feature type="domain" description="NlpC/P60" evidence="6">
    <location>
        <begin position="36"/>
        <end position="164"/>
    </location>
</feature>
<dbReference type="Pfam" id="PF00877">
    <property type="entry name" value="NLPC_P60"/>
    <property type="match status" value="1"/>
</dbReference>
<comment type="similarity">
    <text evidence="1">Belongs to the peptidase C40 family.</text>
</comment>
<proteinExistence type="inferred from homology"/>
<dbReference type="PROSITE" id="PS51257">
    <property type="entry name" value="PROKAR_LIPOPROTEIN"/>
    <property type="match status" value="1"/>
</dbReference>
<dbReference type="PROSITE" id="PS51935">
    <property type="entry name" value="NLPC_P60"/>
    <property type="match status" value="1"/>
</dbReference>
<gene>
    <name evidence="7" type="ORF">LPBF_09085</name>
</gene>
<keyword evidence="3 7" id="KW-0378">Hydrolase</keyword>
<dbReference type="GO" id="GO:0006508">
    <property type="term" value="P:proteolysis"/>
    <property type="evidence" value="ECO:0007669"/>
    <property type="project" value="UniProtKB-KW"/>
</dbReference>
<dbReference type="GO" id="GO:0008234">
    <property type="term" value="F:cysteine-type peptidase activity"/>
    <property type="evidence" value="ECO:0007669"/>
    <property type="project" value="UniProtKB-KW"/>
</dbReference>
<name>A0A1B9DZS7_9FLAO</name>